<dbReference type="SMART" id="SM00382">
    <property type="entry name" value="AAA"/>
    <property type="match status" value="1"/>
</dbReference>
<dbReference type="RefSeq" id="WP_145260954.1">
    <property type="nucleotide sequence ID" value="NZ_CP036316.1"/>
</dbReference>
<feature type="compositionally biased region" description="Basic residues" evidence="1">
    <location>
        <begin position="812"/>
        <end position="833"/>
    </location>
</feature>
<dbReference type="InterPro" id="IPR027417">
    <property type="entry name" value="P-loop_NTPase"/>
</dbReference>
<feature type="region of interest" description="Disordered" evidence="1">
    <location>
        <begin position="801"/>
        <end position="833"/>
    </location>
</feature>
<feature type="region of interest" description="Disordered" evidence="1">
    <location>
        <begin position="41"/>
        <end position="70"/>
    </location>
</feature>
<evidence type="ECO:0000313" key="3">
    <source>
        <dbReference type="EMBL" id="QDT64081.1"/>
    </source>
</evidence>
<organism evidence="3 4">
    <name type="scientific">Calycomorphotria hydatis</name>
    <dbReference type="NCBI Taxonomy" id="2528027"/>
    <lineage>
        <taxon>Bacteria</taxon>
        <taxon>Pseudomonadati</taxon>
        <taxon>Planctomycetota</taxon>
        <taxon>Planctomycetia</taxon>
        <taxon>Planctomycetales</taxon>
        <taxon>Planctomycetaceae</taxon>
        <taxon>Calycomorphotria</taxon>
    </lineage>
</organism>
<evidence type="ECO:0000313" key="4">
    <source>
        <dbReference type="Proteomes" id="UP000319976"/>
    </source>
</evidence>
<dbReference type="Proteomes" id="UP000319976">
    <property type="component" value="Chromosome"/>
</dbReference>
<feature type="domain" description="AAA+ ATPase" evidence="2">
    <location>
        <begin position="445"/>
        <end position="833"/>
    </location>
</feature>
<accession>A0A517T6S8</accession>
<dbReference type="KEGG" id="chya:V22_13120"/>
<evidence type="ECO:0000256" key="1">
    <source>
        <dbReference type="SAM" id="MobiDB-lite"/>
    </source>
</evidence>
<dbReference type="InterPro" id="IPR002789">
    <property type="entry name" value="HerA_central"/>
</dbReference>
<protein>
    <submittedName>
        <fullName evidence="3">AAA-like domain protein</fullName>
    </submittedName>
</protein>
<gene>
    <name evidence="3" type="ORF">V22_13120</name>
</gene>
<keyword evidence="4" id="KW-1185">Reference proteome</keyword>
<dbReference type="CDD" id="cd01127">
    <property type="entry name" value="TrwB_TraG_TraD_VirD4"/>
    <property type="match status" value="1"/>
</dbReference>
<dbReference type="OrthoDB" id="9806951at2"/>
<dbReference type="PANTHER" id="PTHR30121">
    <property type="entry name" value="UNCHARACTERIZED PROTEIN YJGR-RELATED"/>
    <property type="match status" value="1"/>
</dbReference>
<dbReference type="InterPro" id="IPR051162">
    <property type="entry name" value="T4SS_component"/>
</dbReference>
<dbReference type="SUPFAM" id="SSF52540">
    <property type="entry name" value="P-loop containing nucleoside triphosphate hydrolases"/>
    <property type="match status" value="1"/>
</dbReference>
<reference evidence="3 4" key="1">
    <citation type="submission" date="2019-02" db="EMBL/GenBank/DDBJ databases">
        <title>Deep-cultivation of Planctomycetes and their phenomic and genomic characterization uncovers novel biology.</title>
        <authorList>
            <person name="Wiegand S."/>
            <person name="Jogler M."/>
            <person name="Boedeker C."/>
            <person name="Pinto D."/>
            <person name="Vollmers J."/>
            <person name="Rivas-Marin E."/>
            <person name="Kohn T."/>
            <person name="Peeters S.H."/>
            <person name="Heuer A."/>
            <person name="Rast P."/>
            <person name="Oberbeckmann S."/>
            <person name="Bunk B."/>
            <person name="Jeske O."/>
            <person name="Meyerdierks A."/>
            <person name="Storesund J.E."/>
            <person name="Kallscheuer N."/>
            <person name="Luecker S."/>
            <person name="Lage O.M."/>
            <person name="Pohl T."/>
            <person name="Merkel B.J."/>
            <person name="Hornburger P."/>
            <person name="Mueller R.-W."/>
            <person name="Bruemmer F."/>
            <person name="Labrenz M."/>
            <person name="Spormann A.M."/>
            <person name="Op den Camp H."/>
            <person name="Overmann J."/>
            <person name="Amann R."/>
            <person name="Jetten M.S.M."/>
            <person name="Mascher T."/>
            <person name="Medema M.H."/>
            <person name="Devos D.P."/>
            <person name="Kaster A.-K."/>
            <person name="Ovreas L."/>
            <person name="Rohde M."/>
            <person name="Galperin M.Y."/>
            <person name="Jogler C."/>
        </authorList>
    </citation>
    <scope>NUCLEOTIDE SEQUENCE [LARGE SCALE GENOMIC DNA]</scope>
    <source>
        <strain evidence="3 4">V22</strain>
    </source>
</reference>
<dbReference type="AlphaFoldDB" id="A0A517T6S8"/>
<dbReference type="Gene3D" id="3.40.50.300">
    <property type="entry name" value="P-loop containing nucleotide triphosphate hydrolases"/>
    <property type="match status" value="2"/>
</dbReference>
<sequence>MLSSSPAGSLVFWSGCDRDRAVFRPPSPDFPHQGRLRWRRTVPREGRDSNRSPVSGVRIAGQVPRHDGPAPPLPATRSGLLNCPQRATPIMLFSLRSPVGNTRGPVAVEQWLLGQLKRLDAATPLSLVWSSRQGEVGLSIELSESASGLAVEELQDAYPGLVVTPQVERQRDLESDLWTMTLRLAPDVLLLRTEEVFLDVTDQRAYRDPLAGLLAAIRCGQSGRTECTVALKLVPARHRRIRDHRRVIERVMQGFRSERWLWWYLQLLSDRRFPLRLCGRFLGRVAGGGPHTLDPNTLKTEETLFECWLTVTVTAPADAEHVALQKLADVRAAFGRFTDPVNRLTDRTGPVVKRLSRRSRAPSHVGCIGRPLGRSVLLSPSEVATLWHPLWTVDESVSRTVKPVFRELEPPVGLSSKTGTTGQTVLGRTCFRRQRNQFGIARDDLRRHLLVIGKTGCGKSTFLAHLVRQQMEAGQGIVLIDPHGQLAEEVLDDVPRSRTNDVICFDASDTVAPVGFNPLIGPPGANPALVADGVLTAFKNVFGFDEGSAPRLLHIFRNSLLTLIGRPEASLEQLQRLLTDANFRKSAVARVENAAVRNFWLTEFGRWHERERTQYIASLQNKLGAFTTHEQLQRILNCKRPGLELRTAMDNSQIVIANLAKGRLGHDASNLLGSLLLSSLHLAAMSRADIPEGERADCVVVVDEFHSYLAEGNSTISDALAESRKYRTSYVLSTQFLDQLDRATLAGVLGNCGSTLAMTVGPRDAEILCELLGRGLLATDLMQLPQFHGYVRLLTDGTPSTFSMTTQPPPRWRPKRAATIRRVSRQRYGTARR</sequence>
<dbReference type="PANTHER" id="PTHR30121:SF11">
    <property type="entry name" value="AAA+ ATPASE DOMAIN-CONTAINING PROTEIN"/>
    <property type="match status" value="1"/>
</dbReference>
<dbReference type="EMBL" id="CP036316">
    <property type="protein sequence ID" value="QDT64081.1"/>
    <property type="molecule type" value="Genomic_DNA"/>
</dbReference>
<proteinExistence type="predicted"/>
<dbReference type="InterPro" id="IPR003593">
    <property type="entry name" value="AAA+_ATPase"/>
</dbReference>
<evidence type="ECO:0000259" key="2">
    <source>
        <dbReference type="SMART" id="SM00382"/>
    </source>
</evidence>
<dbReference type="Pfam" id="PF01935">
    <property type="entry name" value="DUF87"/>
    <property type="match status" value="1"/>
</dbReference>
<name>A0A517T6S8_9PLAN</name>